<dbReference type="Gene3D" id="3.10.50.10">
    <property type="match status" value="1"/>
</dbReference>
<dbReference type="SMART" id="SM00636">
    <property type="entry name" value="Glyco_18"/>
    <property type="match status" value="1"/>
</dbReference>
<dbReference type="InterPro" id="IPR011583">
    <property type="entry name" value="Chitinase_II/V-like_cat"/>
</dbReference>
<evidence type="ECO:0000259" key="4">
    <source>
        <dbReference type="PROSITE" id="PS51910"/>
    </source>
</evidence>
<reference evidence="5 6" key="1">
    <citation type="submission" date="2018-05" db="EMBL/GenBank/DDBJ databases">
        <title>Paenibacillus flagellatus sp. nov., isolated from selenium mineral soil.</title>
        <authorList>
            <person name="Dai X."/>
        </authorList>
    </citation>
    <scope>NUCLEOTIDE SEQUENCE [LARGE SCALE GENOMIC DNA]</scope>
    <source>
        <strain evidence="5 6">DXL2</strain>
    </source>
</reference>
<dbReference type="Gene3D" id="3.20.20.80">
    <property type="entry name" value="Glycosidases"/>
    <property type="match status" value="1"/>
</dbReference>
<dbReference type="GO" id="GO:0012505">
    <property type="term" value="C:endomembrane system"/>
    <property type="evidence" value="ECO:0007669"/>
    <property type="project" value="TreeGrafter"/>
</dbReference>
<name>A0A2V5K9W0_9BACL</name>
<evidence type="ECO:0000256" key="2">
    <source>
        <dbReference type="ARBA" id="ARBA00023295"/>
    </source>
</evidence>
<dbReference type="SUPFAM" id="SSF51445">
    <property type="entry name" value="(Trans)glycosidases"/>
    <property type="match status" value="1"/>
</dbReference>
<feature type="domain" description="GH18" evidence="4">
    <location>
        <begin position="104"/>
        <end position="427"/>
    </location>
</feature>
<dbReference type="Pfam" id="PF00704">
    <property type="entry name" value="Glyco_hydro_18"/>
    <property type="match status" value="1"/>
</dbReference>
<evidence type="ECO:0000313" key="6">
    <source>
        <dbReference type="Proteomes" id="UP000247476"/>
    </source>
</evidence>
<dbReference type="PANTHER" id="PTHR46066">
    <property type="entry name" value="CHITINASE DOMAIN-CONTAINING PROTEIN 1 FAMILY MEMBER"/>
    <property type="match status" value="1"/>
</dbReference>
<dbReference type="InterPro" id="IPR036779">
    <property type="entry name" value="LysM_dom_sf"/>
</dbReference>
<keyword evidence="1" id="KW-0378">Hydrolase</keyword>
<gene>
    <name evidence="5" type="ORF">DLM86_09785</name>
</gene>
<dbReference type="InterPro" id="IPR001223">
    <property type="entry name" value="Glyco_hydro18_cat"/>
</dbReference>
<dbReference type="RefSeq" id="WP_110839828.1">
    <property type="nucleotide sequence ID" value="NZ_QJVJ01000004.1"/>
</dbReference>
<dbReference type="InterPro" id="IPR018392">
    <property type="entry name" value="LysM"/>
</dbReference>
<dbReference type="GO" id="GO:0016798">
    <property type="term" value="F:hydrolase activity, acting on glycosyl bonds"/>
    <property type="evidence" value="ECO:0007669"/>
    <property type="project" value="UniProtKB-KW"/>
</dbReference>
<dbReference type="PROSITE" id="PS51782">
    <property type="entry name" value="LYSM"/>
    <property type="match status" value="2"/>
</dbReference>
<dbReference type="CDD" id="cd02874">
    <property type="entry name" value="GH18_CFLE_spore_hydrolase"/>
    <property type="match status" value="1"/>
</dbReference>
<evidence type="ECO:0000259" key="3">
    <source>
        <dbReference type="PROSITE" id="PS51782"/>
    </source>
</evidence>
<dbReference type="InterPro" id="IPR017853">
    <property type="entry name" value="GH"/>
</dbReference>
<dbReference type="Gene3D" id="3.10.350.10">
    <property type="entry name" value="LysM domain"/>
    <property type="match status" value="2"/>
</dbReference>
<dbReference type="AlphaFoldDB" id="A0A2V5K9W0"/>
<feature type="domain" description="LysM" evidence="3">
    <location>
        <begin position="2"/>
        <end position="46"/>
    </location>
</feature>
<dbReference type="InterPro" id="IPR041704">
    <property type="entry name" value="CFLE_GH18"/>
</dbReference>
<keyword evidence="6" id="KW-1185">Reference proteome</keyword>
<dbReference type="Pfam" id="PF01476">
    <property type="entry name" value="LysM"/>
    <property type="match status" value="2"/>
</dbReference>
<dbReference type="SMART" id="SM00257">
    <property type="entry name" value="LysM"/>
    <property type="match status" value="2"/>
</dbReference>
<accession>A0A2V5K9W0</accession>
<dbReference type="CDD" id="cd00118">
    <property type="entry name" value="LysM"/>
    <property type="match status" value="2"/>
</dbReference>
<dbReference type="GO" id="GO:0070492">
    <property type="term" value="F:oligosaccharide binding"/>
    <property type="evidence" value="ECO:0007669"/>
    <property type="project" value="TreeGrafter"/>
</dbReference>
<dbReference type="PROSITE" id="PS51910">
    <property type="entry name" value="GH18_2"/>
    <property type="match status" value="1"/>
</dbReference>
<dbReference type="SUPFAM" id="SSF54106">
    <property type="entry name" value="LysM domain"/>
    <property type="match status" value="2"/>
</dbReference>
<dbReference type="Proteomes" id="UP000247476">
    <property type="component" value="Unassembled WGS sequence"/>
</dbReference>
<evidence type="ECO:0000313" key="5">
    <source>
        <dbReference type="EMBL" id="PYI54834.1"/>
    </source>
</evidence>
<dbReference type="EMBL" id="QJVJ01000004">
    <property type="protein sequence ID" value="PYI54834.1"/>
    <property type="molecule type" value="Genomic_DNA"/>
</dbReference>
<feature type="domain" description="LysM" evidence="3">
    <location>
        <begin position="51"/>
        <end position="95"/>
    </location>
</feature>
<evidence type="ECO:0000256" key="1">
    <source>
        <dbReference type="ARBA" id="ARBA00022801"/>
    </source>
</evidence>
<protein>
    <submittedName>
        <fullName evidence="5">Spore gernimation protein</fullName>
    </submittedName>
</protein>
<dbReference type="PANTHER" id="PTHR46066:SF2">
    <property type="entry name" value="CHITINASE DOMAIN-CONTAINING PROTEIN 1"/>
    <property type="match status" value="1"/>
</dbReference>
<dbReference type="OrthoDB" id="9769314at2"/>
<comment type="caution">
    <text evidence="5">The sequence shown here is derived from an EMBL/GenBank/DDBJ whole genome shotgun (WGS) entry which is preliminary data.</text>
</comment>
<dbReference type="InterPro" id="IPR029070">
    <property type="entry name" value="Chitinase_insertion_sf"/>
</dbReference>
<dbReference type="GO" id="GO:0008061">
    <property type="term" value="F:chitin binding"/>
    <property type="evidence" value="ECO:0007669"/>
    <property type="project" value="InterPro"/>
</dbReference>
<dbReference type="GO" id="GO:0005975">
    <property type="term" value="P:carbohydrate metabolic process"/>
    <property type="evidence" value="ECO:0007669"/>
    <property type="project" value="InterPro"/>
</dbReference>
<proteinExistence type="predicted"/>
<sequence length="427" mass="48019">MQIEVVNPGESLWAIARRYGVSVDDIVRVNEIDEPTRLAVGQALVIPTSESVHVVAPGESLWSISRRYGIPVDEIARANNIANPSQLYVGQRLRIPRQGAKRTIETNGYLQPANAETDRTIVNETAEFLTYFSLFQYIVRRDGTLQPPNDEAALAAIRGTNAVPMMVITNFESGTFSAETARAVFDNPDTRSKLIDNVLATMRAKNFYALNIDFEHVFPADREKYNAFLRDITARVHAENKLVSTALAPKASATQAGSWYEAHDYAAHGRIVDFVIIMTYEWGWSGGPPMAVAPIPQVRRVLDFAVTVIPRGKIMMGAPLYGYNWTLPYTPGGKFAPTLSPKAAVNLARDVGAYIQYDYTAQAPFFRYYDNDGRQHIVWFEDARSMQAKFDLIKEYGLRGISYWVLGQRFPQNWALLEANFNIKKYK</sequence>
<keyword evidence="2" id="KW-0326">Glycosidase</keyword>
<organism evidence="5 6">
    <name type="scientific">Paenibacillus flagellatus</name>
    <dbReference type="NCBI Taxonomy" id="2211139"/>
    <lineage>
        <taxon>Bacteria</taxon>
        <taxon>Bacillati</taxon>
        <taxon>Bacillota</taxon>
        <taxon>Bacilli</taxon>
        <taxon>Bacillales</taxon>
        <taxon>Paenibacillaceae</taxon>
        <taxon>Paenibacillus</taxon>
    </lineage>
</organism>